<dbReference type="Proteomes" id="UP001140949">
    <property type="component" value="Unassembled WGS sequence"/>
</dbReference>
<proteinExistence type="predicted"/>
<dbReference type="EMBL" id="JANAVB010011811">
    <property type="protein sequence ID" value="KAJ6836666.1"/>
    <property type="molecule type" value="Genomic_DNA"/>
</dbReference>
<dbReference type="EMBL" id="JANAVB010031215">
    <property type="protein sequence ID" value="KAJ6812378.1"/>
    <property type="molecule type" value="Genomic_DNA"/>
</dbReference>
<evidence type="ECO:0000313" key="1">
    <source>
        <dbReference type="EMBL" id="KAJ6801644.1"/>
    </source>
</evidence>
<gene>
    <name evidence="2" type="ORF">M6B38_149690</name>
    <name evidence="1" type="ORF">M6B38_197195</name>
    <name evidence="3" type="ORF">M6B38_325935</name>
</gene>
<reference evidence="3" key="2">
    <citation type="submission" date="2023-04" db="EMBL/GenBank/DDBJ databases">
        <authorList>
            <person name="Bruccoleri R.E."/>
            <person name="Oakeley E.J."/>
            <person name="Faust A.-M."/>
            <person name="Dessus-Babus S."/>
            <person name="Altorfer M."/>
            <person name="Burckhardt D."/>
            <person name="Oertli M."/>
            <person name="Naumann U."/>
            <person name="Petersen F."/>
            <person name="Wong J."/>
        </authorList>
    </citation>
    <scope>NUCLEOTIDE SEQUENCE</scope>
    <source>
        <strain evidence="3">GSM-AAB239-AS_SAM_17_03QT</strain>
        <tissue evidence="3">Leaf</tissue>
    </source>
</reference>
<organism evidence="3 4">
    <name type="scientific">Iris pallida</name>
    <name type="common">Sweet iris</name>
    <dbReference type="NCBI Taxonomy" id="29817"/>
    <lineage>
        <taxon>Eukaryota</taxon>
        <taxon>Viridiplantae</taxon>
        <taxon>Streptophyta</taxon>
        <taxon>Embryophyta</taxon>
        <taxon>Tracheophyta</taxon>
        <taxon>Spermatophyta</taxon>
        <taxon>Magnoliopsida</taxon>
        <taxon>Liliopsida</taxon>
        <taxon>Asparagales</taxon>
        <taxon>Iridaceae</taxon>
        <taxon>Iridoideae</taxon>
        <taxon>Irideae</taxon>
        <taxon>Iris</taxon>
    </lineage>
</organism>
<reference evidence="3" key="1">
    <citation type="journal article" date="2023" name="GigaByte">
        <title>Genome assembly of the bearded iris, Iris pallida Lam.</title>
        <authorList>
            <person name="Bruccoleri R.E."/>
            <person name="Oakeley E.J."/>
            <person name="Faust A.M.E."/>
            <person name="Altorfer M."/>
            <person name="Dessus-Babus S."/>
            <person name="Burckhardt D."/>
            <person name="Oertli M."/>
            <person name="Naumann U."/>
            <person name="Petersen F."/>
            <person name="Wong J."/>
        </authorList>
    </citation>
    <scope>NUCLEOTIDE SEQUENCE</scope>
    <source>
        <strain evidence="3">GSM-AAB239-AS_SAM_17_03QT</strain>
    </source>
</reference>
<evidence type="ECO:0000313" key="2">
    <source>
        <dbReference type="EMBL" id="KAJ6812378.1"/>
    </source>
</evidence>
<protein>
    <submittedName>
        <fullName evidence="3">Pollen-specific leucine-rich repeat extensin-like protein 4</fullName>
    </submittedName>
</protein>
<evidence type="ECO:0000313" key="3">
    <source>
        <dbReference type="EMBL" id="KAJ6836666.1"/>
    </source>
</evidence>
<comment type="caution">
    <text evidence="3">The sequence shown here is derived from an EMBL/GenBank/DDBJ whole genome shotgun (WGS) entry which is preliminary data.</text>
</comment>
<dbReference type="AlphaFoldDB" id="A0AAX6H6Q2"/>
<dbReference type="EMBL" id="JANAVB010037784">
    <property type="protein sequence ID" value="KAJ6801644.1"/>
    <property type="molecule type" value="Genomic_DNA"/>
</dbReference>
<keyword evidence="4" id="KW-1185">Reference proteome</keyword>
<accession>A0AAX6H6Q2</accession>
<sequence length="37" mass="3876">MPHCRNPSSLFPNRHRVAISSTAFVGAASPVAHVASC</sequence>
<evidence type="ECO:0000313" key="4">
    <source>
        <dbReference type="Proteomes" id="UP001140949"/>
    </source>
</evidence>
<name>A0AAX6H6Q2_IRIPA</name>